<protein>
    <submittedName>
        <fullName evidence="1">Uncharacterized protein</fullName>
    </submittedName>
</protein>
<accession>A0ABR3QZG1</accession>
<comment type="caution">
    <text evidence="1">The sequence shown here is derived from an EMBL/GenBank/DDBJ whole genome shotgun (WGS) entry which is preliminary data.</text>
</comment>
<keyword evidence="2" id="KW-1185">Reference proteome</keyword>
<evidence type="ECO:0000313" key="1">
    <source>
        <dbReference type="EMBL" id="KAL1597550.1"/>
    </source>
</evidence>
<reference evidence="1 2" key="1">
    <citation type="submission" date="2024-02" db="EMBL/GenBank/DDBJ databases">
        <title>De novo assembly and annotation of 12 fungi associated with fruit tree decline syndrome in Ontario, Canada.</title>
        <authorList>
            <person name="Sulman M."/>
            <person name="Ellouze W."/>
            <person name="Ilyukhin E."/>
        </authorList>
    </citation>
    <scope>NUCLEOTIDE SEQUENCE [LARGE SCALE GENOMIC DNA]</scope>
    <source>
        <strain evidence="1 2">M97-236</strain>
    </source>
</reference>
<name>A0ABR3QZG1_9PLEO</name>
<evidence type="ECO:0000313" key="2">
    <source>
        <dbReference type="Proteomes" id="UP001521222"/>
    </source>
</evidence>
<proteinExistence type="predicted"/>
<sequence>MRKPKQRKPSSLDFKNSVHGLWKQCFALTQVCRRIRIEYLPLYRFNTIDIVTPQHLYEYIDTFLALPGMSDDQIIGCVLLDFEANVDICLDIKPLLQRLKKSKNLRVGTYDFTTVSEVEGVVRITDFPPPPELPDVLVEIYDIHNVDGFYDYVEMAMMALDLEHGEQKGIEIVFVLKPEYWEDWMGEWSKPDHDPNYRIPLDLADNVVQWGRGCGMELDRAAGSHLTVNFRRGHVEACYSSGNDDKHGH</sequence>
<dbReference type="EMBL" id="JAKIXB020000025">
    <property type="protein sequence ID" value="KAL1597550.1"/>
    <property type="molecule type" value="Genomic_DNA"/>
</dbReference>
<gene>
    <name evidence="1" type="ORF">SLS59_007247</name>
</gene>
<dbReference type="Proteomes" id="UP001521222">
    <property type="component" value="Unassembled WGS sequence"/>
</dbReference>
<organism evidence="1 2">
    <name type="scientific">Nothophoma quercina</name>
    <dbReference type="NCBI Taxonomy" id="749835"/>
    <lineage>
        <taxon>Eukaryota</taxon>
        <taxon>Fungi</taxon>
        <taxon>Dikarya</taxon>
        <taxon>Ascomycota</taxon>
        <taxon>Pezizomycotina</taxon>
        <taxon>Dothideomycetes</taxon>
        <taxon>Pleosporomycetidae</taxon>
        <taxon>Pleosporales</taxon>
        <taxon>Pleosporineae</taxon>
        <taxon>Didymellaceae</taxon>
        <taxon>Nothophoma</taxon>
    </lineage>
</organism>